<evidence type="ECO:0000259" key="1">
    <source>
        <dbReference type="Pfam" id="PF20241"/>
    </source>
</evidence>
<dbReference type="AlphaFoldDB" id="A0A835APB5"/>
<dbReference type="PANTHER" id="PTHR33065:SF177">
    <property type="entry name" value="OS08G0141000 PROTEIN"/>
    <property type="match status" value="1"/>
</dbReference>
<accession>A0A835APB5</accession>
<feature type="domain" description="DUF6598" evidence="1">
    <location>
        <begin position="5"/>
        <end position="265"/>
    </location>
</feature>
<dbReference type="Proteomes" id="UP000636709">
    <property type="component" value="Unassembled WGS sequence"/>
</dbReference>
<name>A0A835APB5_9POAL</name>
<dbReference type="OrthoDB" id="681537at2759"/>
<protein>
    <recommendedName>
        <fullName evidence="1">DUF6598 domain-containing protein</fullName>
    </recommendedName>
</protein>
<proteinExistence type="predicted"/>
<reference evidence="2" key="1">
    <citation type="submission" date="2020-07" db="EMBL/GenBank/DDBJ databases">
        <title>Genome sequence and genetic diversity analysis of an under-domesticated orphan crop, white fonio (Digitaria exilis).</title>
        <authorList>
            <person name="Bennetzen J.L."/>
            <person name="Chen S."/>
            <person name="Ma X."/>
            <person name="Wang X."/>
            <person name="Yssel A.E.J."/>
            <person name="Chaluvadi S.R."/>
            <person name="Johnson M."/>
            <person name="Gangashetty P."/>
            <person name="Hamidou F."/>
            <person name="Sanogo M.D."/>
            <person name="Zwaenepoel A."/>
            <person name="Wallace J."/>
            <person name="Van De Peer Y."/>
            <person name="Van Deynze A."/>
        </authorList>
    </citation>
    <scope>NUCLEOTIDE SEQUENCE</scope>
    <source>
        <tissue evidence="2">Leaves</tissue>
    </source>
</reference>
<dbReference type="InterPro" id="IPR046533">
    <property type="entry name" value="DUF6598"/>
</dbReference>
<comment type="caution">
    <text evidence="2">The sequence shown here is derived from an EMBL/GenBank/DDBJ whole genome shotgun (WGS) entry which is preliminary data.</text>
</comment>
<evidence type="ECO:0000313" key="3">
    <source>
        <dbReference type="Proteomes" id="UP000636709"/>
    </source>
</evidence>
<dbReference type="PIRSF" id="PIRSF002703">
    <property type="entry name" value="Thaumatin"/>
    <property type="match status" value="1"/>
</dbReference>
<keyword evidence="3" id="KW-1185">Reference proteome</keyword>
<organism evidence="2 3">
    <name type="scientific">Digitaria exilis</name>
    <dbReference type="NCBI Taxonomy" id="1010633"/>
    <lineage>
        <taxon>Eukaryota</taxon>
        <taxon>Viridiplantae</taxon>
        <taxon>Streptophyta</taxon>
        <taxon>Embryophyta</taxon>
        <taxon>Tracheophyta</taxon>
        <taxon>Spermatophyta</taxon>
        <taxon>Magnoliopsida</taxon>
        <taxon>Liliopsida</taxon>
        <taxon>Poales</taxon>
        <taxon>Poaceae</taxon>
        <taxon>PACMAD clade</taxon>
        <taxon>Panicoideae</taxon>
        <taxon>Panicodae</taxon>
        <taxon>Paniceae</taxon>
        <taxon>Anthephorinae</taxon>
        <taxon>Digitaria</taxon>
    </lineage>
</organism>
<dbReference type="Pfam" id="PF20241">
    <property type="entry name" value="DUF6598"/>
    <property type="match status" value="1"/>
</dbReference>
<gene>
    <name evidence="2" type="ORF">HU200_051817</name>
</gene>
<dbReference type="EMBL" id="JACEFO010002273">
    <property type="protein sequence ID" value="KAF8668641.1"/>
    <property type="molecule type" value="Genomic_DNA"/>
</dbReference>
<dbReference type="InterPro" id="IPR001938">
    <property type="entry name" value="Thaumatin"/>
</dbReference>
<sequence>MPIDTLQVCSVRVEGIRRGLQWPIDVFGIVAVRDSIDFNRNIIFNRTRDNCQTLTREDRNLALEGPTRAVLWQDQLTFEVKLTMKGATESEDKDLSFLVVPFVCRHASHSRQLLRYNSSKLSTLRLSLGHILRSVEATIFVRVSEGSWPDGSRAQFAAFATGIRPRFVDRRRRVAGVDHKKILLLDSGSWGVPVDGENGGIMLSRRVVTVETTGKLIVCVRAWEEASGCGARNGAVKDESVFTPKEAGRSSGLLNVGSCKMEVTVAWSLVSIDG</sequence>
<dbReference type="PANTHER" id="PTHR33065">
    <property type="entry name" value="OS07G0486400 PROTEIN"/>
    <property type="match status" value="1"/>
</dbReference>
<evidence type="ECO:0000313" key="2">
    <source>
        <dbReference type="EMBL" id="KAF8668641.1"/>
    </source>
</evidence>